<feature type="non-terminal residue" evidence="1">
    <location>
        <position position="309"/>
    </location>
</feature>
<dbReference type="Proteomes" id="UP001186974">
    <property type="component" value="Unassembled WGS sequence"/>
</dbReference>
<reference evidence="1" key="1">
    <citation type="submission" date="2024-09" db="EMBL/GenBank/DDBJ databases">
        <title>Black Yeasts Isolated from many extreme environments.</title>
        <authorList>
            <person name="Coleine C."/>
            <person name="Stajich J.E."/>
            <person name="Selbmann L."/>
        </authorList>
    </citation>
    <scope>NUCLEOTIDE SEQUENCE</scope>
    <source>
        <strain evidence="1">CCFEE 5737</strain>
    </source>
</reference>
<comment type="caution">
    <text evidence="1">The sequence shown here is derived from an EMBL/GenBank/DDBJ whole genome shotgun (WGS) entry which is preliminary data.</text>
</comment>
<organism evidence="1 2">
    <name type="scientific">Coniosporium uncinatum</name>
    <dbReference type="NCBI Taxonomy" id="93489"/>
    <lineage>
        <taxon>Eukaryota</taxon>
        <taxon>Fungi</taxon>
        <taxon>Dikarya</taxon>
        <taxon>Ascomycota</taxon>
        <taxon>Pezizomycotina</taxon>
        <taxon>Dothideomycetes</taxon>
        <taxon>Dothideomycetes incertae sedis</taxon>
        <taxon>Coniosporium</taxon>
    </lineage>
</organism>
<gene>
    <name evidence="1" type="ORF">LTS18_002473</name>
</gene>
<sequence length="309" mass="34380">MAELRSNDFAFLQGTSQLVANNTSPWDGLHASDPDFLLTSSAMAFRNFLLQRTAYYDYTLREITASVTDGKPTLRAYLQSALLGMALGPTGEQIECATVFELFDFVEIFFPRDLQLPPLRHLTDLDLSASVIEAPLLGTQYDLKVVKELLLLLSKKLKLNGQLLAPETEQSVETEVQLVLAFCLASNQRDELVLAQHQALRAWARLVATLVELGEWGPGSRNTFVLQALQITLPKLEQALNTDIKAASELMALGRTLLRYAEFKRSSDAEVDSGDEQQDRPSQLANDRLFQLFRASLNGVFCIVANVEL</sequence>
<dbReference type="EMBL" id="JAWDJW010012585">
    <property type="protein sequence ID" value="KAK3043992.1"/>
    <property type="molecule type" value="Genomic_DNA"/>
</dbReference>
<accession>A0ACC3CSA2</accession>
<name>A0ACC3CSA2_9PEZI</name>
<evidence type="ECO:0000313" key="1">
    <source>
        <dbReference type="EMBL" id="KAK3043992.1"/>
    </source>
</evidence>
<protein>
    <submittedName>
        <fullName evidence="1">Uncharacterized protein</fullName>
    </submittedName>
</protein>
<keyword evidence="2" id="KW-1185">Reference proteome</keyword>
<evidence type="ECO:0000313" key="2">
    <source>
        <dbReference type="Proteomes" id="UP001186974"/>
    </source>
</evidence>
<proteinExistence type="predicted"/>